<dbReference type="OrthoDB" id="115870at2"/>
<dbReference type="SUPFAM" id="SSF52540">
    <property type="entry name" value="P-loop containing nucleoside triphosphate hydrolases"/>
    <property type="match status" value="2"/>
</dbReference>
<dbReference type="AlphaFoldDB" id="A0A1G9QHC2"/>
<dbReference type="SUPFAM" id="SSF56300">
    <property type="entry name" value="Metallo-dependent phosphatases"/>
    <property type="match status" value="1"/>
</dbReference>
<dbReference type="EMBL" id="FNHQ01000001">
    <property type="protein sequence ID" value="SDM09887.1"/>
    <property type="molecule type" value="Genomic_DNA"/>
</dbReference>
<proteinExistence type="predicted"/>
<dbReference type="Gene3D" id="3.60.21.10">
    <property type="match status" value="1"/>
</dbReference>
<evidence type="ECO:0000313" key="3">
    <source>
        <dbReference type="EMBL" id="SDM09887.1"/>
    </source>
</evidence>
<sequence length="1005" mass="118675">MKLAIVHISDFHVNDKDQIINEKIEKFLNSLNVLSHIDKYIIAFSGDLAYSGEITEYKKSRYVIGKIIAGIKKKNNQKFIDMLIVPGNHDLTLTKEVRDNIIIQGYYDKNCIESIVENEIKLLDNFYTYSHANFKKPNDKIIDKRFCRYKDYCIQFNLINTALFSTLNPDDKELHYFPQDKMNVLDKDDEANLCITIMHHGWEWFNPRYKSNLEHSILSNSEILLLGHDHYADTKAISNKESFETWISCAGAMNFSELNFSDSFNSIIINTDDNTFCGYIFNWNYREKIFIHELVIENKNLLSKTRKLNPLQSYVKTMKEDIYYYSKDFTQYFVFPKLISEHKNEFGKYEEIKTGEALLEYIDQKKKILILGESNSGKSTLLKYLYLVMTKDKLPLFLFIDSATKINSKNFIRRLFEDQYGDNSILFEKYQQTEKNKKVLIVDGWEQLKEENKKQLQKVIEVNFDFIIFSANEERKNIVELVENEIVKADYFEELRIKPFFAEKRSQLVKKICLLNSTYTSEDADGVNKLIDRLVYNNSNLFSLNPGFIIRYTDYFTKEHYCDYTKGEAIFSQIFEYELHTSIMRVSKDADINQDFIVFEKIAGYMYEHRKDILKQEEVRDIVDKYNALYGMNVYLAQILKIGEQAKLFKNTEDCSIYFVNKNYLAYFIAKHLLRVLQDDKSTGNLLIQYALKNICFGINSDIILFISYLSGNTKIVMLIAQYAGELLYPWKEFNLNESNISFLKQRKFDRITTPTPKDHDNMKQNQEIAEERKYQDCTIEAKGLFEYNEKDIDEYPYRLIRAIKYTEMICKALPAFNSSILLEQKKHLVELIYSYPHKIVFAMLEPIDEQIDIICEKLLKIIKKKKIEKKEGVLYNEEDIREMFSQFGLSMILNTYDHFSELCTSQRTIELLLTKEYKELNKNIERLMIVENLGDTEKFIKEAEKVIKNFDVKAYYIVGLIARKHLMCNPQLSYTKRQQIIDKFFLGKHTKTNLLMSSLQKEKI</sequence>
<dbReference type="InterPro" id="IPR004843">
    <property type="entry name" value="Calcineurin-like_PHP"/>
</dbReference>
<evidence type="ECO:0000313" key="4">
    <source>
        <dbReference type="Proteomes" id="UP000199309"/>
    </source>
</evidence>
<dbReference type="InterPro" id="IPR029052">
    <property type="entry name" value="Metallo-depent_PP-like"/>
</dbReference>
<dbReference type="InterPro" id="IPR057123">
    <property type="entry name" value="STAND_NTPase4_dom"/>
</dbReference>
<dbReference type="Proteomes" id="UP000199309">
    <property type="component" value="Unassembled WGS sequence"/>
</dbReference>
<accession>A0A1G9QHC2</accession>
<reference evidence="3 4" key="1">
    <citation type="submission" date="2016-10" db="EMBL/GenBank/DDBJ databases">
        <authorList>
            <person name="de Groot N.N."/>
        </authorList>
    </citation>
    <scope>NUCLEOTIDE SEQUENCE [LARGE SCALE GENOMIC DNA]</scope>
    <source>
        <strain evidence="3 4">DSM 16981</strain>
    </source>
</reference>
<dbReference type="RefSeq" id="WP_091647423.1">
    <property type="nucleotide sequence ID" value="NZ_FNHQ01000001.1"/>
</dbReference>
<organism evidence="3 4">
    <name type="scientific">Megasphaera paucivorans</name>
    <dbReference type="NCBI Taxonomy" id="349095"/>
    <lineage>
        <taxon>Bacteria</taxon>
        <taxon>Bacillati</taxon>
        <taxon>Bacillota</taxon>
        <taxon>Negativicutes</taxon>
        <taxon>Veillonellales</taxon>
        <taxon>Veillonellaceae</taxon>
        <taxon>Megasphaera</taxon>
    </lineage>
</organism>
<evidence type="ECO:0000259" key="2">
    <source>
        <dbReference type="Pfam" id="PF24406"/>
    </source>
</evidence>
<gene>
    <name evidence="3" type="ORF">SAMN05660299_00225</name>
</gene>
<protein>
    <submittedName>
        <fullName evidence="3">3',5'-cyclic AMP phosphodiesterase CpdA</fullName>
    </submittedName>
</protein>
<dbReference type="Pfam" id="PF24406">
    <property type="entry name" value="nSTAND_NTPase4"/>
    <property type="match status" value="1"/>
</dbReference>
<evidence type="ECO:0000259" key="1">
    <source>
        <dbReference type="Pfam" id="PF00149"/>
    </source>
</evidence>
<dbReference type="STRING" id="349095.SAMN05660299_00225"/>
<dbReference type="InterPro" id="IPR027417">
    <property type="entry name" value="P-loop_NTPase"/>
</dbReference>
<name>A0A1G9QHC2_9FIRM</name>
<feature type="domain" description="STAND NTPase 4 small alpha/beta" evidence="2">
    <location>
        <begin position="613"/>
        <end position="669"/>
    </location>
</feature>
<dbReference type="Gene3D" id="3.40.50.300">
    <property type="entry name" value="P-loop containing nucleotide triphosphate hydrolases"/>
    <property type="match status" value="1"/>
</dbReference>
<keyword evidence="4" id="KW-1185">Reference proteome</keyword>
<dbReference type="GO" id="GO:0016787">
    <property type="term" value="F:hydrolase activity"/>
    <property type="evidence" value="ECO:0007669"/>
    <property type="project" value="InterPro"/>
</dbReference>
<feature type="domain" description="Calcineurin-like phosphoesterase" evidence="1">
    <location>
        <begin position="5"/>
        <end position="231"/>
    </location>
</feature>
<dbReference type="Pfam" id="PF00149">
    <property type="entry name" value="Metallophos"/>
    <property type="match status" value="1"/>
</dbReference>